<name>A0AAV8VZN8_9CUCU</name>
<feature type="region of interest" description="Disordered" evidence="1">
    <location>
        <begin position="75"/>
        <end position="94"/>
    </location>
</feature>
<feature type="region of interest" description="Disordered" evidence="1">
    <location>
        <begin position="257"/>
        <end position="385"/>
    </location>
</feature>
<feature type="compositionally biased region" description="Basic and acidic residues" evidence="1">
    <location>
        <begin position="470"/>
        <end position="489"/>
    </location>
</feature>
<feature type="compositionally biased region" description="Basic and acidic residues" evidence="1">
    <location>
        <begin position="518"/>
        <end position="544"/>
    </location>
</feature>
<feature type="compositionally biased region" description="Basic residues" evidence="1">
    <location>
        <begin position="281"/>
        <end position="293"/>
    </location>
</feature>
<comment type="caution">
    <text evidence="2">The sequence shown here is derived from an EMBL/GenBank/DDBJ whole genome shotgun (WGS) entry which is preliminary data.</text>
</comment>
<sequence>MSNVRKLSAFRQLSLNCSPTPEQRRKTLRKQFSEDIPDYKEKWIDPGIAWEENTTPDLKADEAVIIKKCKEVRRGSAGNNRLSRHGSLEKNSILHSKQELAERLKQSVKEKEPPPEKTNLKIFLAHNPKEVNEMYNVCPATNKDVVRNPEKPKLIQPLLSNNVSTSDTKNLFQIRRNFKPKINLAEISYSPTRTRESDTVVVVPMVENKEQDQDADHSMKPIDSIIIRPVTASSKRERFQKRTNSAFNATIKESALARPPLIRSSSAPTSKSERGRPKFSATKRKVKAIKRVQLKSSLGDGEEPEDGNKENPIKNQKELNRTTAVHGSEIVTMVSLVSPAGSDAEEESLEEAKDKSKSKSKTTGSGSGKVEERERDSPSSPKNMSLRKIVKSVSFQQSSIHAIRSFSASFPARRGSMATALMLSNNPKTTLHAAVAKVQEKRGTNTSTPDDDERVPKRRLLRSATQEKVVSLEESKAAEKEVTHAEENKSNFSVDIKTKPFSTPEETKPDVSSNNENPTEKLEEPRPGDGEKIKEDAKYETQKEKQCWEMYRKMTEKGINVSFDTILRGMLTPTEYRMSRKNIFVEAQEQTEAEPSKDE</sequence>
<dbReference type="Proteomes" id="UP001159042">
    <property type="component" value="Unassembled WGS sequence"/>
</dbReference>
<keyword evidence="3" id="KW-1185">Reference proteome</keyword>
<feature type="region of interest" description="Disordered" evidence="1">
    <location>
        <begin position="438"/>
        <end position="544"/>
    </location>
</feature>
<accession>A0AAV8VZN8</accession>
<organism evidence="2 3">
    <name type="scientific">Exocentrus adspersus</name>
    <dbReference type="NCBI Taxonomy" id="1586481"/>
    <lineage>
        <taxon>Eukaryota</taxon>
        <taxon>Metazoa</taxon>
        <taxon>Ecdysozoa</taxon>
        <taxon>Arthropoda</taxon>
        <taxon>Hexapoda</taxon>
        <taxon>Insecta</taxon>
        <taxon>Pterygota</taxon>
        <taxon>Neoptera</taxon>
        <taxon>Endopterygota</taxon>
        <taxon>Coleoptera</taxon>
        <taxon>Polyphaga</taxon>
        <taxon>Cucujiformia</taxon>
        <taxon>Chrysomeloidea</taxon>
        <taxon>Cerambycidae</taxon>
        <taxon>Lamiinae</taxon>
        <taxon>Acanthocinini</taxon>
        <taxon>Exocentrus</taxon>
    </lineage>
</organism>
<gene>
    <name evidence="2" type="ORF">NQ315_006292</name>
</gene>
<protein>
    <submittedName>
        <fullName evidence="2">Uncharacterized protein</fullName>
    </submittedName>
</protein>
<dbReference type="AlphaFoldDB" id="A0AAV8VZN8"/>
<evidence type="ECO:0000313" key="3">
    <source>
        <dbReference type="Proteomes" id="UP001159042"/>
    </source>
</evidence>
<evidence type="ECO:0000313" key="2">
    <source>
        <dbReference type="EMBL" id="KAJ8919763.1"/>
    </source>
</evidence>
<proteinExistence type="predicted"/>
<dbReference type="EMBL" id="JANEYG010000016">
    <property type="protein sequence ID" value="KAJ8919763.1"/>
    <property type="molecule type" value="Genomic_DNA"/>
</dbReference>
<feature type="compositionally biased region" description="Basic and acidic residues" evidence="1">
    <location>
        <begin position="306"/>
        <end position="320"/>
    </location>
</feature>
<evidence type="ECO:0000256" key="1">
    <source>
        <dbReference type="SAM" id="MobiDB-lite"/>
    </source>
</evidence>
<reference evidence="2 3" key="1">
    <citation type="journal article" date="2023" name="Insect Mol. Biol.">
        <title>Genome sequencing provides insights into the evolution of gene families encoding plant cell wall-degrading enzymes in longhorned beetles.</title>
        <authorList>
            <person name="Shin N.R."/>
            <person name="Okamura Y."/>
            <person name="Kirsch R."/>
            <person name="Pauchet Y."/>
        </authorList>
    </citation>
    <scope>NUCLEOTIDE SEQUENCE [LARGE SCALE GENOMIC DNA]</scope>
    <source>
        <strain evidence="2">EAD_L_NR</strain>
    </source>
</reference>